<proteinExistence type="predicted"/>
<reference evidence="4 5" key="2">
    <citation type="submission" date="2019-08" db="EMBL/GenBank/DDBJ databases">
        <title>Jejuicoccus antrihumi gen. nov., sp. nov., a new member of the family Dermacoccaceae isolated from a cave.</title>
        <authorList>
            <person name="Schumann P."/>
            <person name="Kim I.S."/>
        </authorList>
    </citation>
    <scope>NUCLEOTIDE SEQUENCE [LARGE SCALE GENOMIC DNA]</scope>
    <source>
        <strain evidence="4 5">C5-26</strain>
    </source>
</reference>
<accession>A0A563E7B1</accession>
<dbReference type="GO" id="GO:0005524">
    <property type="term" value="F:ATP binding"/>
    <property type="evidence" value="ECO:0007669"/>
    <property type="project" value="UniProtKB-KW"/>
</dbReference>
<organism evidence="4 5">
    <name type="scientific">Leekyejoonella antrihumi</name>
    <dbReference type="NCBI Taxonomy" id="1660198"/>
    <lineage>
        <taxon>Bacteria</taxon>
        <taxon>Bacillati</taxon>
        <taxon>Actinomycetota</taxon>
        <taxon>Actinomycetes</taxon>
        <taxon>Micrococcales</taxon>
        <taxon>Dermacoccaceae</taxon>
        <taxon>Leekyejoonella</taxon>
    </lineage>
</organism>
<keyword evidence="1" id="KW-0723">Serine/threonine-protein kinase</keyword>
<reference evidence="4 5" key="1">
    <citation type="submission" date="2019-05" db="EMBL/GenBank/DDBJ databases">
        <authorList>
            <person name="Lee S.D."/>
        </authorList>
    </citation>
    <scope>NUCLEOTIDE SEQUENCE [LARGE SCALE GENOMIC DNA]</scope>
    <source>
        <strain evidence="4 5">C5-26</strain>
    </source>
</reference>
<evidence type="ECO:0000259" key="3">
    <source>
        <dbReference type="Pfam" id="PF13581"/>
    </source>
</evidence>
<dbReference type="GO" id="GO:0004674">
    <property type="term" value="F:protein serine/threonine kinase activity"/>
    <property type="evidence" value="ECO:0007669"/>
    <property type="project" value="UniProtKB-KW"/>
</dbReference>
<keyword evidence="4" id="KW-0067">ATP-binding</keyword>
<dbReference type="PANTHER" id="PTHR35526:SF3">
    <property type="entry name" value="ANTI-SIGMA-F FACTOR RSBW"/>
    <property type="match status" value="1"/>
</dbReference>
<dbReference type="Pfam" id="PF13581">
    <property type="entry name" value="HATPase_c_2"/>
    <property type="match status" value="1"/>
</dbReference>
<dbReference type="CDD" id="cd16936">
    <property type="entry name" value="HATPase_RsbW-like"/>
    <property type="match status" value="1"/>
</dbReference>
<feature type="compositionally biased region" description="Polar residues" evidence="2">
    <location>
        <begin position="117"/>
        <end position="131"/>
    </location>
</feature>
<feature type="region of interest" description="Disordered" evidence="2">
    <location>
        <begin position="111"/>
        <end position="131"/>
    </location>
</feature>
<dbReference type="Proteomes" id="UP000320244">
    <property type="component" value="Unassembled WGS sequence"/>
</dbReference>
<dbReference type="OrthoDB" id="3473090at2"/>
<dbReference type="EMBL" id="VCQV01000003">
    <property type="protein sequence ID" value="TWP38153.1"/>
    <property type="molecule type" value="Genomic_DNA"/>
</dbReference>
<keyword evidence="1" id="KW-0808">Transferase</keyword>
<evidence type="ECO:0000313" key="5">
    <source>
        <dbReference type="Proteomes" id="UP000320244"/>
    </source>
</evidence>
<keyword evidence="5" id="KW-1185">Reference proteome</keyword>
<dbReference type="AlphaFoldDB" id="A0A563E7B1"/>
<gene>
    <name evidence="4" type="ORF">FGL98_02690</name>
</gene>
<evidence type="ECO:0000313" key="4">
    <source>
        <dbReference type="EMBL" id="TWP38153.1"/>
    </source>
</evidence>
<protein>
    <submittedName>
        <fullName evidence="4">ATP-binding protein</fullName>
    </submittedName>
</protein>
<name>A0A563E7B1_9MICO</name>
<sequence length="170" mass="18412">MRSIQVASAGDIITGGDDVSNLEVCTVSTTSSSPSQLRVRTVRLAWTTDSVPEIRRTLVDDLGDGTVPQRIVDEAETVVAELVANAILHGHPLPDGSVRVHWKVRAPRVEVEVSDGGSDTTPRPKPQTTWAPSGRGLRIVRSLAHEWGVTDEEHRTTVWAALGGPSRRRV</sequence>
<evidence type="ECO:0000256" key="1">
    <source>
        <dbReference type="ARBA" id="ARBA00022527"/>
    </source>
</evidence>
<evidence type="ECO:0000256" key="2">
    <source>
        <dbReference type="SAM" id="MobiDB-lite"/>
    </source>
</evidence>
<dbReference type="InterPro" id="IPR036890">
    <property type="entry name" value="HATPase_C_sf"/>
</dbReference>
<dbReference type="InterPro" id="IPR050267">
    <property type="entry name" value="Anti-sigma-factor_SerPK"/>
</dbReference>
<keyword evidence="1" id="KW-0418">Kinase</keyword>
<keyword evidence="4" id="KW-0547">Nucleotide-binding</keyword>
<dbReference type="SUPFAM" id="SSF55874">
    <property type="entry name" value="ATPase domain of HSP90 chaperone/DNA topoisomerase II/histidine kinase"/>
    <property type="match status" value="1"/>
</dbReference>
<dbReference type="InterPro" id="IPR003594">
    <property type="entry name" value="HATPase_dom"/>
</dbReference>
<dbReference type="PANTHER" id="PTHR35526">
    <property type="entry name" value="ANTI-SIGMA-F FACTOR RSBW-RELATED"/>
    <property type="match status" value="1"/>
</dbReference>
<dbReference type="Gene3D" id="3.30.565.10">
    <property type="entry name" value="Histidine kinase-like ATPase, C-terminal domain"/>
    <property type="match status" value="1"/>
</dbReference>
<feature type="domain" description="Histidine kinase/HSP90-like ATPase" evidence="3">
    <location>
        <begin position="47"/>
        <end position="160"/>
    </location>
</feature>
<comment type="caution">
    <text evidence="4">The sequence shown here is derived from an EMBL/GenBank/DDBJ whole genome shotgun (WGS) entry which is preliminary data.</text>
</comment>